<accession>S2R0S6</accession>
<dbReference type="AlphaFoldDB" id="S2R0S6"/>
<dbReference type="InterPro" id="IPR010982">
    <property type="entry name" value="Lambda_DNA-bd_dom_sf"/>
</dbReference>
<dbReference type="SUPFAM" id="SSF47413">
    <property type="entry name" value="lambda repressor-like DNA-binding domains"/>
    <property type="match status" value="1"/>
</dbReference>
<dbReference type="PROSITE" id="PS50943">
    <property type="entry name" value="HTH_CROC1"/>
    <property type="match status" value="1"/>
</dbReference>
<dbReference type="PANTHER" id="PTHR46558">
    <property type="entry name" value="TRACRIPTIONAL REGULATORY PROTEIN-RELATED-RELATED"/>
    <property type="match status" value="1"/>
</dbReference>
<dbReference type="InterPro" id="IPR001387">
    <property type="entry name" value="Cro/C1-type_HTH"/>
</dbReference>
<keyword evidence="1" id="KW-0238">DNA-binding</keyword>
<reference evidence="3 4" key="1">
    <citation type="journal article" date="2013" name="PLoS ONE">
        <title>Lactobacillus paracasei comparative genomics: towards species pan-genome definition and exploitation of diversity.</title>
        <authorList>
            <person name="Smokvina T."/>
            <person name="Wels M."/>
            <person name="Polka J."/>
            <person name="Chervaux C."/>
            <person name="Brisse S."/>
            <person name="Boekhorst J."/>
            <person name="van Hylckama Vlieg J.E."/>
            <person name="Siezen R.J."/>
        </authorList>
    </citation>
    <scope>NUCLEOTIDE SEQUENCE [LARGE SCALE GENOMIC DNA]</scope>
    <source>
        <strain evidence="3 4">Lpp126</strain>
    </source>
</reference>
<evidence type="ECO:0000313" key="4">
    <source>
        <dbReference type="Proteomes" id="UP000014243"/>
    </source>
</evidence>
<feature type="domain" description="HTH cro/C1-type" evidence="2">
    <location>
        <begin position="16"/>
        <end position="70"/>
    </location>
</feature>
<dbReference type="GO" id="GO:0003677">
    <property type="term" value="F:DNA binding"/>
    <property type="evidence" value="ECO:0007669"/>
    <property type="project" value="UniProtKB-KW"/>
</dbReference>
<dbReference type="Pfam" id="PF01381">
    <property type="entry name" value="HTH_3"/>
    <property type="match status" value="1"/>
</dbReference>
<evidence type="ECO:0000259" key="2">
    <source>
        <dbReference type="PROSITE" id="PS50943"/>
    </source>
</evidence>
<dbReference type="EMBL" id="ANKC01001155">
    <property type="protein sequence ID" value="EPC70850.1"/>
    <property type="molecule type" value="Genomic_DNA"/>
</dbReference>
<proteinExistence type="predicted"/>
<organism evidence="3 4">
    <name type="scientific">Lacticaseibacillus paracasei subsp. paracasei Lpp126</name>
    <dbReference type="NCBI Taxonomy" id="1256206"/>
    <lineage>
        <taxon>Bacteria</taxon>
        <taxon>Bacillati</taxon>
        <taxon>Bacillota</taxon>
        <taxon>Bacilli</taxon>
        <taxon>Lactobacillales</taxon>
        <taxon>Lactobacillaceae</taxon>
        <taxon>Lacticaseibacillus</taxon>
    </lineage>
</organism>
<dbReference type="PANTHER" id="PTHR46558:SF4">
    <property type="entry name" value="DNA-BIDING PHAGE PROTEIN"/>
    <property type="match status" value="1"/>
</dbReference>
<dbReference type="SMART" id="SM00530">
    <property type="entry name" value="HTH_XRE"/>
    <property type="match status" value="1"/>
</dbReference>
<sequence>MLQSWYQPEVRKLNRIKQVRKERGISQSELAKAVGITRQSISLYEKGKREPKGSVWQKISNALDASVPYLQGIASEQTGVYDLESNNSFGNVSNEEIQKIIDENKRYLNKPEDYSLKQVTERRTFLNKYMKYVDDYDSVDKTLDKRLFDSLTHLYKGETLFSELKTVINQIESTDKIFEDFSDNPLLLERFATFFDALRSLTYKNKDVAFTDDDFIETVRFIVKSVREKNSKS</sequence>
<evidence type="ECO:0000313" key="3">
    <source>
        <dbReference type="EMBL" id="EPC70850.1"/>
    </source>
</evidence>
<dbReference type="Gene3D" id="1.10.260.40">
    <property type="entry name" value="lambda repressor-like DNA-binding domains"/>
    <property type="match status" value="1"/>
</dbReference>
<name>S2R0S6_LACPA</name>
<protein>
    <submittedName>
        <fullName evidence="3">Transcriptional regulator, XRE family protein</fullName>
    </submittedName>
</protein>
<dbReference type="PATRIC" id="fig|1256206.3.peg.2502"/>
<gene>
    <name evidence="3" type="ORF">Lpp126_16329</name>
</gene>
<dbReference type="Proteomes" id="UP000014243">
    <property type="component" value="Unassembled WGS sequence"/>
</dbReference>
<comment type="caution">
    <text evidence="3">The sequence shown here is derived from an EMBL/GenBank/DDBJ whole genome shotgun (WGS) entry which is preliminary data.</text>
</comment>
<dbReference type="CDD" id="cd00093">
    <property type="entry name" value="HTH_XRE"/>
    <property type="match status" value="1"/>
</dbReference>
<evidence type="ECO:0000256" key="1">
    <source>
        <dbReference type="ARBA" id="ARBA00023125"/>
    </source>
</evidence>